<dbReference type="GO" id="GO:0006432">
    <property type="term" value="P:phenylalanyl-tRNA aminoacylation"/>
    <property type="evidence" value="ECO:0007669"/>
    <property type="project" value="InterPro"/>
</dbReference>
<dbReference type="EMBL" id="JABZFV010000064">
    <property type="protein sequence ID" value="MBF0934767.1"/>
    <property type="molecule type" value="Genomic_DNA"/>
</dbReference>
<dbReference type="SUPFAM" id="SSF46589">
    <property type="entry name" value="tRNA-binding arm"/>
    <property type="match status" value="1"/>
</dbReference>
<name>A0A929MP37_ABIDE</name>
<dbReference type="EC" id="6.1.1.20" evidence="3"/>
<dbReference type="AlphaFoldDB" id="A0A929MP37"/>
<feature type="domain" description="Phenylalanine-tRNA ligase class II N-terminal" evidence="2">
    <location>
        <begin position="27"/>
        <end position="85"/>
    </location>
</feature>
<feature type="non-terminal residue" evidence="3">
    <location>
        <position position="85"/>
    </location>
</feature>
<accession>A0A929MP37</accession>
<dbReference type="InterPro" id="IPR045864">
    <property type="entry name" value="aa-tRNA-synth_II/BPL/LPL"/>
</dbReference>
<evidence type="ECO:0000313" key="4">
    <source>
        <dbReference type="Proteomes" id="UP000757900"/>
    </source>
</evidence>
<organism evidence="3 4">
    <name type="scientific">Abiotrophia defectiva</name>
    <name type="common">Streptococcus defectivus</name>
    <dbReference type="NCBI Taxonomy" id="46125"/>
    <lineage>
        <taxon>Bacteria</taxon>
        <taxon>Bacillati</taxon>
        <taxon>Bacillota</taxon>
        <taxon>Bacilli</taxon>
        <taxon>Lactobacillales</taxon>
        <taxon>Aerococcaceae</taxon>
        <taxon>Abiotrophia</taxon>
    </lineage>
</organism>
<protein>
    <submittedName>
        <fullName evidence="3">Phenylalanine--tRNA ligase subunit alpha</fullName>
        <ecNumber evidence="3">6.1.1.20</ecNumber>
    </submittedName>
</protein>
<dbReference type="GO" id="GO:0005524">
    <property type="term" value="F:ATP binding"/>
    <property type="evidence" value="ECO:0007669"/>
    <property type="project" value="InterPro"/>
</dbReference>
<comment type="caution">
    <text evidence="3">The sequence shown here is derived from an EMBL/GenBank/DDBJ whole genome shotgun (WGS) entry which is preliminary data.</text>
</comment>
<dbReference type="Proteomes" id="UP000757900">
    <property type="component" value="Unassembled WGS sequence"/>
</dbReference>
<evidence type="ECO:0000259" key="2">
    <source>
        <dbReference type="Pfam" id="PF02912"/>
    </source>
</evidence>
<dbReference type="Pfam" id="PF02912">
    <property type="entry name" value="Phe_tRNA-synt_N"/>
    <property type="match status" value="1"/>
</dbReference>
<dbReference type="InterPro" id="IPR004188">
    <property type="entry name" value="Phe-tRNA_ligase_II_N"/>
</dbReference>
<keyword evidence="3" id="KW-0436">Ligase</keyword>
<dbReference type="GO" id="GO:0016740">
    <property type="term" value="F:transferase activity"/>
    <property type="evidence" value="ECO:0007669"/>
    <property type="project" value="UniProtKB-ARBA"/>
</dbReference>
<keyword evidence="1" id="KW-0963">Cytoplasm</keyword>
<dbReference type="Gene3D" id="3.30.930.10">
    <property type="entry name" value="Bira Bifunctional Protein, Domain 2"/>
    <property type="match status" value="1"/>
</dbReference>
<dbReference type="GO" id="GO:0004826">
    <property type="term" value="F:phenylalanine-tRNA ligase activity"/>
    <property type="evidence" value="ECO:0007669"/>
    <property type="project" value="UniProtKB-EC"/>
</dbReference>
<reference evidence="3" key="1">
    <citation type="submission" date="2020-04" db="EMBL/GenBank/DDBJ databases">
        <title>Deep metagenomics examines the oral microbiome during advanced dental caries in children, revealing novel taxa and co-occurrences with host molecules.</title>
        <authorList>
            <person name="Baker J.L."/>
            <person name="Morton J.T."/>
            <person name="Dinis M."/>
            <person name="Alvarez R."/>
            <person name="Tran N.C."/>
            <person name="Knight R."/>
            <person name="Edlund A."/>
        </authorList>
    </citation>
    <scope>NUCLEOTIDE SEQUENCE</scope>
    <source>
        <strain evidence="3">JCVI_23_bin.16</strain>
    </source>
</reference>
<dbReference type="InterPro" id="IPR010978">
    <property type="entry name" value="tRNA-bd_arm"/>
</dbReference>
<evidence type="ECO:0000256" key="1">
    <source>
        <dbReference type="ARBA" id="ARBA00022490"/>
    </source>
</evidence>
<gene>
    <name evidence="3" type="primary">pheS</name>
    <name evidence="3" type="ORF">HXK00_03865</name>
</gene>
<evidence type="ECO:0000313" key="3">
    <source>
        <dbReference type="EMBL" id="MBF0934767.1"/>
    </source>
</evidence>
<dbReference type="GO" id="GO:0005737">
    <property type="term" value="C:cytoplasm"/>
    <property type="evidence" value="ECO:0007669"/>
    <property type="project" value="InterPro"/>
</dbReference>
<dbReference type="GO" id="GO:0140096">
    <property type="term" value="F:catalytic activity, acting on a protein"/>
    <property type="evidence" value="ECO:0007669"/>
    <property type="project" value="UniProtKB-ARBA"/>
</dbReference>
<proteinExistence type="predicted"/>
<sequence>MSDINTHIEALEALRQQAIPQLEATESIKDLEKVRLDYLGKKGRFAAVAQAMRDLSAEDRPKLGQVMNQVKSAFEEMLESRRHKL</sequence>